<accession>A0A166FUF7</accession>
<dbReference type="EMBL" id="KV417585">
    <property type="protein sequence ID" value="KZP17173.1"/>
    <property type="molecule type" value="Genomic_DNA"/>
</dbReference>
<dbReference type="AlphaFoldDB" id="A0A166FUF7"/>
<protein>
    <recommendedName>
        <fullName evidence="4">ABC transporter family G domain-containing protein</fullName>
    </recommendedName>
</protein>
<dbReference type="Proteomes" id="UP000076532">
    <property type="component" value="Unassembled WGS sequence"/>
</dbReference>
<reference evidence="2 3" key="1">
    <citation type="journal article" date="2016" name="Mol. Biol. Evol.">
        <title>Comparative Genomics of Early-Diverging Mushroom-Forming Fungi Provides Insights into the Origins of Lignocellulose Decay Capabilities.</title>
        <authorList>
            <person name="Nagy L.G."/>
            <person name="Riley R."/>
            <person name="Tritt A."/>
            <person name="Adam C."/>
            <person name="Daum C."/>
            <person name="Floudas D."/>
            <person name="Sun H."/>
            <person name="Yadav J.S."/>
            <person name="Pangilinan J."/>
            <person name="Larsson K.H."/>
            <person name="Matsuura K."/>
            <person name="Barry K."/>
            <person name="Labutti K."/>
            <person name="Kuo R."/>
            <person name="Ohm R.A."/>
            <person name="Bhattacharya S.S."/>
            <person name="Shirouzu T."/>
            <person name="Yoshinaga Y."/>
            <person name="Martin F.M."/>
            <person name="Grigoriev I.V."/>
            <person name="Hibbett D.S."/>
        </authorList>
    </citation>
    <scope>NUCLEOTIDE SEQUENCE [LARGE SCALE GENOMIC DNA]</scope>
    <source>
        <strain evidence="2 3">CBS 109695</strain>
    </source>
</reference>
<proteinExistence type="predicted"/>
<evidence type="ECO:0008006" key="4">
    <source>
        <dbReference type="Google" id="ProtNLM"/>
    </source>
</evidence>
<evidence type="ECO:0000313" key="3">
    <source>
        <dbReference type="Proteomes" id="UP000076532"/>
    </source>
</evidence>
<name>A0A166FUF7_9AGAM</name>
<dbReference type="PANTHER" id="PTHR19241">
    <property type="entry name" value="ATP-BINDING CASSETTE TRANSPORTER"/>
    <property type="match status" value="1"/>
</dbReference>
<evidence type="ECO:0000256" key="1">
    <source>
        <dbReference type="ARBA" id="ARBA00022448"/>
    </source>
</evidence>
<dbReference type="OrthoDB" id="245989at2759"/>
<dbReference type="STRING" id="436010.A0A166FUF7"/>
<organism evidence="2 3">
    <name type="scientific">Athelia psychrophila</name>
    <dbReference type="NCBI Taxonomy" id="1759441"/>
    <lineage>
        <taxon>Eukaryota</taxon>
        <taxon>Fungi</taxon>
        <taxon>Dikarya</taxon>
        <taxon>Basidiomycota</taxon>
        <taxon>Agaricomycotina</taxon>
        <taxon>Agaricomycetes</taxon>
        <taxon>Agaricomycetidae</taxon>
        <taxon>Atheliales</taxon>
        <taxon>Atheliaceae</taxon>
        <taxon>Athelia</taxon>
    </lineage>
</organism>
<evidence type="ECO:0000313" key="2">
    <source>
        <dbReference type="EMBL" id="KZP17173.1"/>
    </source>
</evidence>
<keyword evidence="1" id="KW-0813">Transport</keyword>
<gene>
    <name evidence="2" type="ORF">FIBSPDRAFT_957352</name>
</gene>
<keyword evidence="3" id="KW-1185">Reference proteome</keyword>
<sequence>MTVFGLLHVKDTPMGDPAIRQSERERGQKKCVSIAEVLAGRTPHTASTALEFVGALRIATEIGRLSTIMPIYQASELFDKVCVIDAGRIVYLGPADHARGYFEDMGYVPANRQTTADYLVAVFLHGAPDLFGTTLPDYLPRAPFSCITIHAVRRCLKPITSDKKMR</sequence>